<dbReference type="Gene3D" id="2.40.160.10">
    <property type="entry name" value="Porin"/>
    <property type="match status" value="1"/>
</dbReference>
<dbReference type="InterPro" id="IPR021953">
    <property type="entry name" value="DUF3570"/>
</dbReference>
<name>A0A6M4GVP4_9PROT</name>
<protein>
    <submittedName>
        <fullName evidence="1">Uncharacterized protein</fullName>
    </submittedName>
</protein>
<dbReference type="EMBL" id="CP053069">
    <property type="protein sequence ID" value="QJR10554.1"/>
    <property type="molecule type" value="Genomic_DNA"/>
</dbReference>
<gene>
    <name evidence="1" type="ORF">DSM104443_01618</name>
</gene>
<dbReference type="AlphaFoldDB" id="A0A6M4GVP4"/>
<evidence type="ECO:0000313" key="1">
    <source>
        <dbReference type="EMBL" id="QJR10554.1"/>
    </source>
</evidence>
<reference evidence="1 2" key="1">
    <citation type="submission" date="2020-04" db="EMBL/GenBank/DDBJ databases">
        <title>Usitatibacter rugosus gen. nov., sp. nov. and Usitatibacter palustris sp. nov., novel members of Usitatibacteraceae fam. nov. within the order Nitrosomonadales isolated from soil.</title>
        <authorList>
            <person name="Huber K.J."/>
            <person name="Neumann-Schaal M."/>
            <person name="Geppert A."/>
            <person name="Luckner M."/>
            <person name="Wanner G."/>
            <person name="Overmann J."/>
        </authorList>
    </citation>
    <scope>NUCLEOTIDE SEQUENCE [LARGE SCALE GENOMIC DNA]</scope>
    <source>
        <strain evidence="1 2">0125_3</strain>
    </source>
</reference>
<dbReference type="RefSeq" id="WP_171091156.1">
    <property type="nucleotide sequence ID" value="NZ_CP053069.1"/>
</dbReference>
<keyword evidence="2" id="KW-1185">Reference proteome</keyword>
<accession>A0A6M4GVP4</accession>
<evidence type="ECO:0000313" key="2">
    <source>
        <dbReference type="Proteomes" id="UP000501534"/>
    </source>
</evidence>
<dbReference type="Proteomes" id="UP000501534">
    <property type="component" value="Chromosome"/>
</dbReference>
<organism evidence="1 2">
    <name type="scientific">Usitatibacter rugosus</name>
    <dbReference type="NCBI Taxonomy" id="2732067"/>
    <lineage>
        <taxon>Bacteria</taxon>
        <taxon>Pseudomonadati</taxon>
        <taxon>Pseudomonadota</taxon>
        <taxon>Betaproteobacteria</taxon>
        <taxon>Nitrosomonadales</taxon>
        <taxon>Usitatibacteraceae</taxon>
        <taxon>Usitatibacter</taxon>
    </lineage>
</organism>
<dbReference type="KEGG" id="uru:DSM104443_01618"/>
<sequence length="390" mass="42965">MAATEASEKEAQRETNGATLAILMRAALALPVLALPVRAQAAEVGEIGFALLGYKERGLMKISEPLMWGKAQIGDNWTVSASALVDIVTGASPELVSNQSGSPMRTVTGASISDRRTAGDLKVTRRFGPLTLGASRAVSNEEDYRSRAFGLDATYELEGKLTTFAAGYGKSNDRVGSADNPDLDERRDTKEYLLGITQVISSTALVQSSLQWSRGKGYYNDPYKRTLTFYPDAELPTLYDDTRPSERDTLAWLTRFRHHDPGRGTLQADYRYYHDDWGISAHTLEVAYQWDFSEAWSVRPALRYYTQSAADFYGQVVPRPPPETLSSDQRLAAFGGLSPSVRLTWRLDTITVEGTAGYYYNAANLRPGGGTEGFVPLRAYYGLVTIVKSF</sequence>
<dbReference type="SUPFAM" id="SSF56935">
    <property type="entry name" value="Porins"/>
    <property type="match status" value="1"/>
</dbReference>
<proteinExistence type="predicted"/>
<dbReference type="InterPro" id="IPR023614">
    <property type="entry name" value="Porin_dom_sf"/>
</dbReference>
<dbReference type="Pfam" id="PF12094">
    <property type="entry name" value="DUF3570"/>
    <property type="match status" value="2"/>
</dbReference>